<dbReference type="EMBL" id="BLXT01001699">
    <property type="protein sequence ID" value="GFN87331.1"/>
    <property type="molecule type" value="Genomic_DNA"/>
</dbReference>
<reference evidence="1 2" key="1">
    <citation type="journal article" date="2021" name="Elife">
        <title>Chloroplast acquisition without the gene transfer in kleptoplastic sea slugs, Plakobranchus ocellatus.</title>
        <authorList>
            <person name="Maeda T."/>
            <person name="Takahashi S."/>
            <person name="Yoshida T."/>
            <person name="Shimamura S."/>
            <person name="Takaki Y."/>
            <person name="Nagai Y."/>
            <person name="Toyoda A."/>
            <person name="Suzuki Y."/>
            <person name="Arimoto A."/>
            <person name="Ishii H."/>
            <person name="Satoh N."/>
            <person name="Nishiyama T."/>
            <person name="Hasebe M."/>
            <person name="Maruyama T."/>
            <person name="Minagawa J."/>
            <person name="Obokata J."/>
            <person name="Shigenobu S."/>
        </authorList>
    </citation>
    <scope>NUCLEOTIDE SEQUENCE [LARGE SCALE GENOMIC DNA]</scope>
</reference>
<feature type="non-terminal residue" evidence="1">
    <location>
        <position position="1"/>
    </location>
</feature>
<evidence type="ECO:0000313" key="2">
    <source>
        <dbReference type="Proteomes" id="UP000735302"/>
    </source>
</evidence>
<organism evidence="1 2">
    <name type="scientific">Plakobranchus ocellatus</name>
    <dbReference type="NCBI Taxonomy" id="259542"/>
    <lineage>
        <taxon>Eukaryota</taxon>
        <taxon>Metazoa</taxon>
        <taxon>Spiralia</taxon>
        <taxon>Lophotrochozoa</taxon>
        <taxon>Mollusca</taxon>
        <taxon>Gastropoda</taxon>
        <taxon>Heterobranchia</taxon>
        <taxon>Euthyneura</taxon>
        <taxon>Panpulmonata</taxon>
        <taxon>Sacoglossa</taxon>
        <taxon>Placobranchoidea</taxon>
        <taxon>Plakobranchidae</taxon>
        <taxon>Plakobranchus</taxon>
    </lineage>
</organism>
<accession>A0AAV3YWH8</accession>
<keyword evidence="2" id="KW-1185">Reference proteome</keyword>
<comment type="caution">
    <text evidence="1">The sequence shown here is derived from an EMBL/GenBank/DDBJ whole genome shotgun (WGS) entry which is preliminary data.</text>
</comment>
<dbReference type="AlphaFoldDB" id="A0AAV3YWH8"/>
<protein>
    <submittedName>
        <fullName evidence="1">Uncharacterized protein</fullName>
    </submittedName>
</protein>
<proteinExistence type="predicted"/>
<evidence type="ECO:0000313" key="1">
    <source>
        <dbReference type="EMBL" id="GFN87331.1"/>
    </source>
</evidence>
<dbReference type="Proteomes" id="UP000735302">
    <property type="component" value="Unassembled WGS sequence"/>
</dbReference>
<gene>
    <name evidence="1" type="ORF">PoB_001383700</name>
</gene>
<sequence length="75" mass="8207">HCTGSVVAWVYKENGISSDIRGSGQKLETVNKFKYLKAIVAGEGSKPEILSRMAQATAALTKLKTIWKNRNIELG</sequence>
<name>A0AAV3YWH8_9GAST</name>